<evidence type="ECO:0000256" key="1">
    <source>
        <dbReference type="SAM" id="Phobius"/>
    </source>
</evidence>
<keyword evidence="1" id="KW-1133">Transmembrane helix</keyword>
<feature type="transmembrane region" description="Helical" evidence="1">
    <location>
        <begin position="21"/>
        <end position="43"/>
    </location>
</feature>
<dbReference type="EMBL" id="BARV01010517">
    <property type="protein sequence ID" value="GAI13304.1"/>
    <property type="molecule type" value="Genomic_DNA"/>
</dbReference>
<dbReference type="AlphaFoldDB" id="X1N3W8"/>
<evidence type="ECO:0000313" key="2">
    <source>
        <dbReference type="EMBL" id="GAI13304.1"/>
    </source>
</evidence>
<proteinExistence type="predicted"/>
<comment type="caution">
    <text evidence="2">The sequence shown here is derived from an EMBL/GenBank/DDBJ whole genome shotgun (WGS) entry which is preliminary data.</text>
</comment>
<keyword evidence="1" id="KW-0812">Transmembrane</keyword>
<name>X1N3W8_9ZZZZ</name>
<accession>X1N3W8</accession>
<protein>
    <submittedName>
        <fullName evidence="2">Uncharacterized protein</fullName>
    </submittedName>
</protein>
<reference evidence="2" key="1">
    <citation type="journal article" date="2014" name="Front. Microbiol.">
        <title>High frequency of phylogenetically diverse reductive dehalogenase-homologous genes in deep subseafloor sedimentary metagenomes.</title>
        <authorList>
            <person name="Kawai M."/>
            <person name="Futagami T."/>
            <person name="Toyoda A."/>
            <person name="Takaki Y."/>
            <person name="Nishi S."/>
            <person name="Hori S."/>
            <person name="Arai W."/>
            <person name="Tsubouchi T."/>
            <person name="Morono Y."/>
            <person name="Uchiyama I."/>
            <person name="Ito T."/>
            <person name="Fujiyama A."/>
            <person name="Inagaki F."/>
            <person name="Takami H."/>
        </authorList>
    </citation>
    <scope>NUCLEOTIDE SEQUENCE</scope>
    <source>
        <strain evidence="2">Expedition CK06-06</strain>
    </source>
</reference>
<organism evidence="2">
    <name type="scientific">marine sediment metagenome</name>
    <dbReference type="NCBI Taxonomy" id="412755"/>
    <lineage>
        <taxon>unclassified sequences</taxon>
        <taxon>metagenomes</taxon>
        <taxon>ecological metagenomes</taxon>
    </lineage>
</organism>
<sequence>MKSEMSGMKEGESKYGWYAKMYVKMLLGLLSLPFMFLIMVIAIEEINYKIWELRGQPCPDCRYKLKDVRLSGYTMEGLNFKRCPNCGCVMEM</sequence>
<keyword evidence="1" id="KW-0472">Membrane</keyword>
<gene>
    <name evidence="2" type="ORF">S06H3_20332</name>
</gene>